<organism evidence="1 2">
    <name type="scientific">Diaphorina citri</name>
    <name type="common">Asian citrus psyllid</name>
    <dbReference type="NCBI Taxonomy" id="121845"/>
    <lineage>
        <taxon>Eukaryota</taxon>
        <taxon>Metazoa</taxon>
        <taxon>Ecdysozoa</taxon>
        <taxon>Arthropoda</taxon>
        <taxon>Hexapoda</taxon>
        <taxon>Insecta</taxon>
        <taxon>Pterygota</taxon>
        <taxon>Neoptera</taxon>
        <taxon>Paraneoptera</taxon>
        <taxon>Hemiptera</taxon>
        <taxon>Sternorrhyncha</taxon>
        <taxon>Psylloidea</taxon>
        <taxon>Psyllidae</taxon>
        <taxon>Diaphorininae</taxon>
        <taxon>Diaphorina</taxon>
    </lineage>
</organism>
<accession>A0A3Q0IY96</accession>
<protein>
    <submittedName>
        <fullName evidence="2">Uncharacterized protein LOC103511756</fullName>
    </submittedName>
</protein>
<dbReference type="PaxDb" id="121845-A0A3Q0IY96"/>
<dbReference type="RefSeq" id="XP_026681221.1">
    <property type="nucleotide sequence ID" value="XM_026825420.1"/>
</dbReference>
<proteinExistence type="predicted"/>
<keyword evidence="1" id="KW-1185">Reference proteome</keyword>
<dbReference type="GeneID" id="103511756"/>
<dbReference type="AlphaFoldDB" id="A0A3Q0IY96"/>
<evidence type="ECO:0000313" key="2">
    <source>
        <dbReference type="RefSeq" id="XP_026681221.1"/>
    </source>
</evidence>
<gene>
    <name evidence="2" type="primary">LOC103511756</name>
</gene>
<dbReference type="Proteomes" id="UP000079169">
    <property type="component" value="Unplaced"/>
</dbReference>
<name>A0A3Q0IY96_DIACI</name>
<sequence>MTHCCEGDFHNALSRNRCGGGRSSSHCSTSLWCPCPCSSNCTAFGDDLGDSSADTGNGDKKDDSDVDEGTLAFLRIFAPDVYEKIQMKRLIKRDIIVERPDVQWSDIANQVKAKKLLQVGRPFRRTFASNVEPENSRDVTVQHINNSGYHTRLAPH</sequence>
<dbReference type="KEGG" id="dci:103511756"/>
<evidence type="ECO:0000313" key="1">
    <source>
        <dbReference type="Proteomes" id="UP000079169"/>
    </source>
</evidence>
<reference evidence="2" key="1">
    <citation type="submission" date="2025-08" db="UniProtKB">
        <authorList>
            <consortium name="RefSeq"/>
        </authorList>
    </citation>
    <scope>IDENTIFICATION</scope>
</reference>